<dbReference type="InterPro" id="IPR038404">
    <property type="entry name" value="TRAP_DctP_sf"/>
</dbReference>
<dbReference type="AlphaFoldDB" id="A0AAE3NXT1"/>
<evidence type="ECO:0000313" key="5">
    <source>
        <dbReference type="EMBL" id="MDF0603599.1"/>
    </source>
</evidence>
<organism evidence="5 6">
    <name type="scientific">Psychromarinibacter sediminicola</name>
    <dbReference type="NCBI Taxonomy" id="3033385"/>
    <lineage>
        <taxon>Bacteria</taxon>
        <taxon>Pseudomonadati</taxon>
        <taxon>Pseudomonadota</taxon>
        <taxon>Alphaproteobacteria</taxon>
        <taxon>Rhodobacterales</taxon>
        <taxon>Paracoccaceae</taxon>
        <taxon>Psychromarinibacter</taxon>
    </lineage>
</organism>
<evidence type="ECO:0000256" key="2">
    <source>
        <dbReference type="ARBA" id="ARBA00022729"/>
    </source>
</evidence>
<dbReference type="NCBIfam" id="NF037995">
    <property type="entry name" value="TRAP_S1"/>
    <property type="match status" value="1"/>
</dbReference>
<keyword evidence="6" id="KW-1185">Reference proteome</keyword>
<dbReference type="Gene3D" id="3.40.190.170">
    <property type="entry name" value="Bacterial extracellular solute-binding protein, family 7"/>
    <property type="match status" value="1"/>
</dbReference>
<reference evidence="5" key="1">
    <citation type="submission" date="2023-03" db="EMBL/GenBank/DDBJ databases">
        <title>Multiphase analysis and comparison of six strains from genera Psychromarinibacter, Lutimaribacter, and Maritimibacter, including a novel species: Psychromarinibacter sediminicola sp. nov.</title>
        <authorList>
            <person name="Wang Y.-H."/>
            <person name="Ye M.-Q."/>
            <person name="Du Z.-J."/>
        </authorList>
    </citation>
    <scope>NUCLEOTIDE SEQUENCE</scope>
    <source>
        <strain evidence="5">C21-152</strain>
    </source>
</reference>
<sequence>MKHFIKTAAAVSALALSAAAAHAQDVTLTISSWAPPTHGMNAIAWPAIIDEIEAATDGRVTAEIKYGLAPPPAQYDLILDGVADIAWIFHGYTPGRFVATKMIELPGYDGNAEAASVAYWRAHEKFFEDANEHRGVELIGLMTHGPGVLHTNADVTRLDDIASMKLRLGGGVANAVGEALGATGINVPAPKVYETLASNAADGVMMPMEGKASFKLFEVAKNTYTVPGGFYRGSFAMIMSPYAMDRMSDEDAAAVEELFGEQLSRIAGAMWDTIDEKGMEALESNADNSLREATPEDAAKWEEMSKPIIDSVLQEVNDIGIDAEAARAFIAEEMANY</sequence>
<evidence type="ECO:0000313" key="6">
    <source>
        <dbReference type="Proteomes" id="UP001220964"/>
    </source>
</evidence>
<evidence type="ECO:0000256" key="4">
    <source>
        <dbReference type="SAM" id="SignalP"/>
    </source>
</evidence>
<dbReference type="PANTHER" id="PTHR33376">
    <property type="match status" value="1"/>
</dbReference>
<accession>A0AAE3NXT1</accession>
<gene>
    <name evidence="5" type="ORF">P1J78_22990</name>
</gene>
<dbReference type="GO" id="GO:0055085">
    <property type="term" value="P:transmembrane transport"/>
    <property type="evidence" value="ECO:0007669"/>
    <property type="project" value="InterPro"/>
</dbReference>
<dbReference type="CDD" id="cd13665">
    <property type="entry name" value="PBP2_TRAP_Dctp3_4"/>
    <property type="match status" value="1"/>
</dbReference>
<dbReference type="GO" id="GO:0042597">
    <property type="term" value="C:periplasmic space"/>
    <property type="evidence" value="ECO:0007669"/>
    <property type="project" value="UniProtKB-SubCell"/>
</dbReference>
<evidence type="ECO:0000256" key="1">
    <source>
        <dbReference type="ARBA" id="ARBA00004418"/>
    </source>
</evidence>
<feature type="chain" id="PRO_5042279043" evidence="4">
    <location>
        <begin position="24"/>
        <end position="337"/>
    </location>
</feature>
<comment type="subcellular location">
    <subcellularLocation>
        <location evidence="1">Periplasm</location>
    </subcellularLocation>
</comment>
<dbReference type="EMBL" id="JARGYC010000108">
    <property type="protein sequence ID" value="MDF0603599.1"/>
    <property type="molecule type" value="Genomic_DNA"/>
</dbReference>
<dbReference type="Proteomes" id="UP001220964">
    <property type="component" value="Unassembled WGS sequence"/>
</dbReference>
<proteinExistence type="predicted"/>
<dbReference type="RefSeq" id="WP_275569716.1">
    <property type="nucleotide sequence ID" value="NZ_JARGYC010000108.1"/>
</dbReference>
<dbReference type="PANTHER" id="PTHR33376:SF15">
    <property type="entry name" value="BLL6794 PROTEIN"/>
    <property type="match status" value="1"/>
</dbReference>
<protein>
    <submittedName>
        <fullName evidence="5">TRAP transporter substrate-binding protein</fullName>
    </submittedName>
</protein>
<name>A0AAE3NXT1_9RHOB</name>
<keyword evidence="2 4" id="KW-0732">Signal</keyword>
<evidence type="ECO:0000256" key="3">
    <source>
        <dbReference type="ARBA" id="ARBA00022764"/>
    </source>
</evidence>
<comment type="caution">
    <text evidence="5">The sequence shown here is derived from an EMBL/GenBank/DDBJ whole genome shotgun (WGS) entry which is preliminary data.</text>
</comment>
<feature type="signal peptide" evidence="4">
    <location>
        <begin position="1"/>
        <end position="23"/>
    </location>
</feature>
<dbReference type="Pfam" id="PF03480">
    <property type="entry name" value="DctP"/>
    <property type="match status" value="1"/>
</dbReference>
<dbReference type="InterPro" id="IPR018389">
    <property type="entry name" value="DctP_fam"/>
</dbReference>
<keyword evidence="3" id="KW-0574">Periplasm</keyword>